<gene>
    <name evidence="1" type="ORF">Stube_03910</name>
</gene>
<evidence type="ECO:0000313" key="1">
    <source>
        <dbReference type="EMBL" id="GFE35718.1"/>
    </source>
</evidence>
<organism evidence="1 2">
    <name type="scientific">Streptomyces tubercidicus</name>
    <dbReference type="NCBI Taxonomy" id="47759"/>
    <lineage>
        <taxon>Bacteria</taxon>
        <taxon>Bacillati</taxon>
        <taxon>Actinomycetota</taxon>
        <taxon>Actinomycetes</taxon>
        <taxon>Kitasatosporales</taxon>
        <taxon>Streptomycetaceae</taxon>
        <taxon>Streptomyces</taxon>
    </lineage>
</organism>
<dbReference type="OrthoDB" id="580775at2"/>
<keyword evidence="2" id="KW-1185">Reference proteome</keyword>
<proteinExistence type="predicted"/>
<reference evidence="1 2" key="1">
    <citation type="submission" date="2019-12" db="EMBL/GenBank/DDBJ databases">
        <title>Whole genome shotgun sequence of Streptomyces tubercidicus NBRC 13090.</title>
        <authorList>
            <person name="Ichikawa N."/>
            <person name="Kimura A."/>
            <person name="Kitahashi Y."/>
            <person name="Komaki H."/>
            <person name="Tamura T."/>
        </authorList>
    </citation>
    <scope>NUCLEOTIDE SEQUENCE [LARGE SCALE GENOMIC DNA]</scope>
    <source>
        <strain evidence="1 2">NBRC 13090</strain>
    </source>
</reference>
<dbReference type="GeneID" id="96281591"/>
<protein>
    <submittedName>
        <fullName evidence="1">Coenzyme F390 synthetase</fullName>
    </submittedName>
</protein>
<dbReference type="InterPro" id="IPR042099">
    <property type="entry name" value="ANL_N_sf"/>
</dbReference>
<sequence>MFTIFDDETDAFARKTLRDHRRFDAGEWTPEELRAHQLEQLRTTLRYVTKNSPFYAQHLTGLDESSLEALSWESVTDLPFTTKDDLRTQLHAMLSQPLDRAWVFYETTGTTGRSTPCPRDNTDSIVNNTALTVCYDHVFRAHGSGHMVGVMGPNELHSTGDTFGDISRNLGHAHAKMWPHSPVVGFTRALEVLREIEVTAVFCAPNVALSLAKQAAAAGLDPRRDFGIRFFMLTGELATPGLLDMIGRAWGATAYNCLYASQEASILGAVHGDGRLRTVPLNVLYEVIDPVTTQPAPADAHGRREGELVITHLYQGSKPLVRYRTGDLVALEPAAGAGYPSEYLLPLGRVRDVIDLNGNRVTAYDLEDSLLPRAEGVLDYQLVIDRTDDGTDTLAIQLHTAEGITLTDDRTEALKRLAQERWGCPFTVSYGELGGITTTGAMVSWKAARVHDRRSSLDSERQIALGMAGGRSGQ</sequence>
<accession>A0A640UI38</accession>
<dbReference type="Gene3D" id="3.40.50.12780">
    <property type="entry name" value="N-terminal domain of ligase-like"/>
    <property type="match status" value="1"/>
</dbReference>
<dbReference type="PANTHER" id="PTHR43845:SF1">
    <property type="entry name" value="BLR5969 PROTEIN"/>
    <property type="match status" value="1"/>
</dbReference>
<dbReference type="EMBL" id="BLIR01000001">
    <property type="protein sequence ID" value="GFE35718.1"/>
    <property type="molecule type" value="Genomic_DNA"/>
</dbReference>
<dbReference type="Proteomes" id="UP000431826">
    <property type="component" value="Unassembled WGS sequence"/>
</dbReference>
<dbReference type="InterPro" id="IPR045851">
    <property type="entry name" value="AMP-bd_C_sf"/>
</dbReference>
<dbReference type="PANTHER" id="PTHR43845">
    <property type="entry name" value="BLR5969 PROTEIN"/>
    <property type="match status" value="1"/>
</dbReference>
<dbReference type="AlphaFoldDB" id="A0A640UI38"/>
<name>A0A640UI38_9ACTN</name>
<dbReference type="Gene3D" id="3.30.300.30">
    <property type="match status" value="1"/>
</dbReference>
<evidence type="ECO:0000313" key="2">
    <source>
        <dbReference type="Proteomes" id="UP000431826"/>
    </source>
</evidence>
<comment type="caution">
    <text evidence="1">The sequence shown here is derived from an EMBL/GenBank/DDBJ whole genome shotgun (WGS) entry which is preliminary data.</text>
</comment>
<dbReference type="SUPFAM" id="SSF56801">
    <property type="entry name" value="Acetyl-CoA synthetase-like"/>
    <property type="match status" value="1"/>
</dbReference>
<dbReference type="RefSeq" id="WP_159742173.1">
    <property type="nucleotide sequence ID" value="NZ_BLIR01000001.1"/>
</dbReference>